<keyword evidence="3" id="KW-0418">Kinase</keyword>
<dbReference type="InterPro" id="IPR000719">
    <property type="entry name" value="Prot_kinase_dom"/>
</dbReference>
<evidence type="ECO:0000256" key="5">
    <source>
        <dbReference type="PROSITE-ProRule" id="PRU10141"/>
    </source>
</evidence>
<keyword evidence="2 5" id="KW-0547">Nucleotide-binding</keyword>
<evidence type="ECO:0000259" key="6">
    <source>
        <dbReference type="PROSITE" id="PS50011"/>
    </source>
</evidence>
<name>A0AA86IVY3_9ENTR</name>
<dbReference type="InterPro" id="IPR050339">
    <property type="entry name" value="CC_SR_Kinase"/>
</dbReference>
<dbReference type="InterPro" id="IPR011009">
    <property type="entry name" value="Kinase-like_dom_sf"/>
</dbReference>
<dbReference type="GO" id="GO:0004672">
    <property type="term" value="F:protein kinase activity"/>
    <property type="evidence" value="ECO:0007669"/>
    <property type="project" value="InterPro"/>
</dbReference>
<organism evidence="7 8">
    <name type="scientific">Enterobacter kobei</name>
    <dbReference type="NCBI Taxonomy" id="208224"/>
    <lineage>
        <taxon>Bacteria</taxon>
        <taxon>Pseudomonadati</taxon>
        <taxon>Pseudomonadota</taxon>
        <taxon>Gammaproteobacteria</taxon>
        <taxon>Enterobacterales</taxon>
        <taxon>Enterobacteriaceae</taxon>
        <taxon>Enterobacter</taxon>
        <taxon>Enterobacter cloacae complex</taxon>
    </lineage>
</organism>
<keyword evidence="1" id="KW-0808">Transferase</keyword>
<dbReference type="EMBL" id="AP024590">
    <property type="protein sequence ID" value="BCU55277.1"/>
    <property type="molecule type" value="Genomic_DNA"/>
</dbReference>
<feature type="domain" description="Protein kinase" evidence="6">
    <location>
        <begin position="9"/>
        <end position="259"/>
    </location>
</feature>
<evidence type="ECO:0000256" key="2">
    <source>
        <dbReference type="ARBA" id="ARBA00022741"/>
    </source>
</evidence>
<dbReference type="Pfam" id="PF00069">
    <property type="entry name" value="Pkinase"/>
    <property type="match status" value="1"/>
</dbReference>
<dbReference type="AlphaFoldDB" id="A0AA86IVY3"/>
<dbReference type="InterPro" id="IPR017441">
    <property type="entry name" value="Protein_kinase_ATP_BS"/>
</dbReference>
<dbReference type="RefSeq" id="WP_088219493.1">
    <property type="nucleotide sequence ID" value="NZ_AP024590.1"/>
</dbReference>
<dbReference type="CDD" id="cd14014">
    <property type="entry name" value="STKc_PknB_like"/>
    <property type="match status" value="1"/>
</dbReference>
<sequence>METRGNYQIKPIRELGRGAFGRVEMVEVYNTAGHLSGKYARKVLSVNPALINELFSVHDWIKRFEREVKYQAECSHDNVVHIYIHHLNAENPWFVMGLAQSDLRTELNSHILADDEKLNVLRMVFSGVKYIHEKGMLHRDLKPENILRYSDKCYKISDFGLIKKLDSEAQSNFLSEVLQNKEMGIGTPKYMSDEAKRGIYTEKSDIYSLGVITSEMNIAHIDGINALIDKSAAFTPRSRYDSVAEMIDVLDGIIARRAK</sequence>
<reference evidence="7" key="1">
    <citation type="submission" date="2021-04" db="EMBL/GenBank/DDBJ databases">
        <title>Difference and commonality of drug resistance evolution in various bacteria. and drug sensitivity profiles.</title>
        <authorList>
            <person name="Maeda T."/>
            <person name="Shibai A."/>
            <person name="Kawada K."/>
            <person name="Kotani H."/>
            <person name="Tarusawa Y."/>
            <person name="Tanabe K."/>
            <person name="Furusawa C."/>
        </authorList>
    </citation>
    <scope>NUCLEOTIDE SEQUENCE</scope>
    <source>
        <strain evidence="7">JCM 8580</strain>
    </source>
</reference>
<keyword evidence="4 5" id="KW-0067">ATP-binding</keyword>
<dbReference type="Gene3D" id="1.10.510.10">
    <property type="entry name" value="Transferase(Phosphotransferase) domain 1"/>
    <property type="match status" value="1"/>
</dbReference>
<accession>A0AA86IVY3</accession>
<dbReference type="GO" id="GO:0005737">
    <property type="term" value="C:cytoplasm"/>
    <property type="evidence" value="ECO:0007669"/>
    <property type="project" value="TreeGrafter"/>
</dbReference>
<dbReference type="SUPFAM" id="SSF56112">
    <property type="entry name" value="Protein kinase-like (PK-like)"/>
    <property type="match status" value="1"/>
</dbReference>
<evidence type="ECO:0000256" key="1">
    <source>
        <dbReference type="ARBA" id="ARBA00022679"/>
    </source>
</evidence>
<proteinExistence type="predicted"/>
<dbReference type="PANTHER" id="PTHR11042">
    <property type="entry name" value="EUKARYOTIC TRANSLATION INITIATION FACTOR 2-ALPHA KINASE EIF2-ALPHA KINASE -RELATED"/>
    <property type="match status" value="1"/>
</dbReference>
<evidence type="ECO:0000256" key="3">
    <source>
        <dbReference type="ARBA" id="ARBA00022777"/>
    </source>
</evidence>
<dbReference type="PROSITE" id="PS50011">
    <property type="entry name" value="PROTEIN_KINASE_DOM"/>
    <property type="match status" value="1"/>
</dbReference>
<evidence type="ECO:0000256" key="4">
    <source>
        <dbReference type="ARBA" id="ARBA00022840"/>
    </source>
</evidence>
<dbReference type="SMART" id="SM00220">
    <property type="entry name" value="S_TKc"/>
    <property type="match status" value="1"/>
</dbReference>
<dbReference type="GO" id="GO:0005524">
    <property type="term" value="F:ATP binding"/>
    <property type="evidence" value="ECO:0007669"/>
    <property type="project" value="UniProtKB-UniRule"/>
</dbReference>
<dbReference type="PROSITE" id="PS00107">
    <property type="entry name" value="PROTEIN_KINASE_ATP"/>
    <property type="match status" value="1"/>
</dbReference>
<dbReference type="Proteomes" id="UP000682928">
    <property type="component" value="Chromosome"/>
</dbReference>
<evidence type="ECO:0000313" key="7">
    <source>
        <dbReference type="EMBL" id="BCU55277.1"/>
    </source>
</evidence>
<gene>
    <name evidence="7" type="ORF">ENKO_18710</name>
</gene>
<protein>
    <recommendedName>
        <fullName evidence="6">Protein kinase domain-containing protein</fullName>
    </recommendedName>
</protein>
<evidence type="ECO:0000313" key="8">
    <source>
        <dbReference type="Proteomes" id="UP000682928"/>
    </source>
</evidence>
<feature type="binding site" evidence="5">
    <location>
        <position position="42"/>
    </location>
    <ligand>
        <name>ATP</name>
        <dbReference type="ChEBI" id="CHEBI:30616"/>
    </ligand>
</feature>